<dbReference type="AlphaFoldDB" id="A0A813EIY9"/>
<sequence length="573" mass="59870">MQFAEHALPILAPYFAEFLGTFWVVFVAGLLSVTKSGNDEMWTPTGVAFAVMAAMYATNASSGGHLNPAVSLSFGLARKMYWGRVWTYVLVQVIAGVAAGGCVSVMMGQPLPVREPQAEYSLLDALVVEGIYSTIFSFVALNCLGSLQNNPKSARNQFFGLAVGFMAIAGGHPAGEVSDASFNPAITLGFLPFQTRSGGGGGPWMRSLLFAGVQAAGAVGAATLFFLVRPEELTALGFGGGVSSEGGLSCSRVCGAVNLCGRRKSHQQDEEDGEVSEEEVSEESVAVYRPPLAARILSEFIGTYVVVLTFGMCAVSAARAESVKTTTAGPKAVNPTQIAGGTHTMTPYAMGSAVLSMTYALGSVSGAHFNPAVTLAVACSSRDPYVWAEAPTRVISQASAAFAAGLTYLYVSRGSLTATEELGAGRYLPHLGPGENISWTAVDIGEAFCTMAIAYVVLCVTTVKSARYSKAPSTTSFEFGLAIGFSTMAGGWILEAVSGGMMNPAVSFGVGTADVLTVGMKNLGTASNLEHLATVSHALLRYVAWQLAGGVMASVLFWLTHPMLYKPDPLLMK</sequence>
<dbReference type="OrthoDB" id="3222at2759"/>
<feature type="transmembrane region" description="Helical" evidence="6">
    <location>
        <begin position="126"/>
        <end position="145"/>
    </location>
</feature>
<dbReference type="InterPro" id="IPR022357">
    <property type="entry name" value="MIP_CS"/>
</dbReference>
<comment type="caution">
    <text evidence="7">The sequence shown here is derived from an EMBL/GenBank/DDBJ whole genome shotgun (WGS) entry which is preliminary data.</text>
</comment>
<keyword evidence="8" id="KW-1185">Reference proteome</keyword>
<dbReference type="Pfam" id="PF00230">
    <property type="entry name" value="MIP"/>
    <property type="match status" value="2"/>
</dbReference>
<protein>
    <recommendedName>
        <fullName evidence="9">Aquaporin</fullName>
    </recommendedName>
</protein>
<keyword evidence="2" id="KW-0813">Transport</keyword>
<feature type="transmembrane region" description="Helical" evidence="6">
    <location>
        <begin position="542"/>
        <end position="565"/>
    </location>
</feature>
<feature type="transmembrane region" description="Helical" evidence="6">
    <location>
        <begin position="437"/>
        <end position="463"/>
    </location>
</feature>
<dbReference type="InterPro" id="IPR034294">
    <property type="entry name" value="Aquaporin_transptr"/>
</dbReference>
<keyword evidence="3 6" id="KW-0812">Transmembrane</keyword>
<dbReference type="GO" id="GO:0015267">
    <property type="term" value="F:channel activity"/>
    <property type="evidence" value="ECO:0007669"/>
    <property type="project" value="InterPro"/>
</dbReference>
<reference evidence="7" key="1">
    <citation type="submission" date="2021-02" db="EMBL/GenBank/DDBJ databases">
        <authorList>
            <person name="Dougan E. K."/>
            <person name="Rhodes N."/>
            <person name="Thang M."/>
            <person name="Chan C."/>
        </authorList>
    </citation>
    <scope>NUCLEOTIDE SEQUENCE</scope>
</reference>
<feature type="transmembrane region" description="Helical" evidence="6">
    <location>
        <begin position="208"/>
        <end position="228"/>
    </location>
</feature>
<organism evidence="7 8">
    <name type="scientific">Polarella glacialis</name>
    <name type="common">Dinoflagellate</name>
    <dbReference type="NCBI Taxonomy" id="89957"/>
    <lineage>
        <taxon>Eukaryota</taxon>
        <taxon>Sar</taxon>
        <taxon>Alveolata</taxon>
        <taxon>Dinophyceae</taxon>
        <taxon>Suessiales</taxon>
        <taxon>Suessiaceae</taxon>
        <taxon>Polarella</taxon>
    </lineage>
</organism>
<evidence type="ECO:0000256" key="4">
    <source>
        <dbReference type="ARBA" id="ARBA00022989"/>
    </source>
</evidence>
<dbReference type="PROSITE" id="PS00221">
    <property type="entry name" value="MIP"/>
    <property type="match status" value="2"/>
</dbReference>
<dbReference type="Gene3D" id="1.20.1080.10">
    <property type="entry name" value="Glycerol uptake facilitator protein"/>
    <property type="match status" value="2"/>
</dbReference>
<gene>
    <name evidence="7" type="ORF">PGLA1383_LOCUS16061</name>
</gene>
<dbReference type="SUPFAM" id="SSF81338">
    <property type="entry name" value="Aquaporin-like"/>
    <property type="match status" value="2"/>
</dbReference>
<comment type="subcellular location">
    <subcellularLocation>
        <location evidence="1">Membrane</location>
        <topology evidence="1">Multi-pass membrane protein</topology>
    </subcellularLocation>
</comment>
<name>A0A813EIY9_POLGL</name>
<keyword evidence="4 6" id="KW-1133">Transmembrane helix</keyword>
<dbReference type="Proteomes" id="UP000654075">
    <property type="component" value="Unassembled WGS sequence"/>
</dbReference>
<evidence type="ECO:0000256" key="1">
    <source>
        <dbReference type="ARBA" id="ARBA00004141"/>
    </source>
</evidence>
<keyword evidence="5 6" id="KW-0472">Membrane</keyword>
<evidence type="ECO:0000256" key="5">
    <source>
        <dbReference type="ARBA" id="ARBA00023136"/>
    </source>
</evidence>
<dbReference type="EMBL" id="CAJNNV010009642">
    <property type="protein sequence ID" value="CAE8597627.1"/>
    <property type="molecule type" value="Genomic_DNA"/>
</dbReference>
<dbReference type="PANTHER" id="PTHR45724">
    <property type="entry name" value="AQUAPORIN NIP2-1"/>
    <property type="match status" value="1"/>
</dbReference>
<feature type="transmembrane region" description="Helical" evidence="6">
    <location>
        <begin position="12"/>
        <end position="33"/>
    </location>
</feature>
<dbReference type="PANTHER" id="PTHR45724:SF13">
    <property type="entry name" value="AQUAPORIN NIP1-1-RELATED"/>
    <property type="match status" value="1"/>
</dbReference>
<dbReference type="InterPro" id="IPR023271">
    <property type="entry name" value="Aquaporin-like"/>
</dbReference>
<evidence type="ECO:0000313" key="7">
    <source>
        <dbReference type="EMBL" id="CAE8597627.1"/>
    </source>
</evidence>
<accession>A0A813EIY9</accession>
<dbReference type="InterPro" id="IPR000425">
    <property type="entry name" value="MIP"/>
</dbReference>
<feature type="transmembrane region" description="Helical" evidence="6">
    <location>
        <begin position="475"/>
        <end position="494"/>
    </location>
</feature>
<evidence type="ECO:0000256" key="2">
    <source>
        <dbReference type="ARBA" id="ARBA00022448"/>
    </source>
</evidence>
<evidence type="ECO:0000313" key="8">
    <source>
        <dbReference type="Proteomes" id="UP000654075"/>
    </source>
</evidence>
<feature type="transmembrane region" description="Helical" evidence="6">
    <location>
        <begin position="157"/>
        <end position="175"/>
    </location>
</feature>
<evidence type="ECO:0008006" key="9">
    <source>
        <dbReference type="Google" id="ProtNLM"/>
    </source>
</evidence>
<evidence type="ECO:0000256" key="3">
    <source>
        <dbReference type="ARBA" id="ARBA00022692"/>
    </source>
</evidence>
<evidence type="ECO:0000256" key="6">
    <source>
        <dbReference type="SAM" id="Phobius"/>
    </source>
</evidence>
<feature type="transmembrane region" description="Helical" evidence="6">
    <location>
        <begin position="85"/>
        <end position="106"/>
    </location>
</feature>
<dbReference type="GO" id="GO:0016020">
    <property type="term" value="C:membrane"/>
    <property type="evidence" value="ECO:0007669"/>
    <property type="project" value="UniProtKB-SubCell"/>
</dbReference>
<feature type="transmembrane region" description="Helical" evidence="6">
    <location>
        <begin position="296"/>
        <end position="318"/>
    </location>
</feature>
<dbReference type="PRINTS" id="PR00783">
    <property type="entry name" value="MINTRINSICP"/>
</dbReference>
<proteinExistence type="predicted"/>